<protein>
    <submittedName>
        <fullName evidence="4">Uncharacterized protein</fullName>
    </submittedName>
</protein>
<feature type="region of interest" description="Disordered" evidence="1">
    <location>
        <begin position="93"/>
        <end position="231"/>
    </location>
</feature>
<evidence type="ECO:0000313" key="4">
    <source>
        <dbReference type="EMBL" id="TGN64986.1"/>
    </source>
</evidence>
<dbReference type="InterPro" id="IPR006311">
    <property type="entry name" value="TAT_signal"/>
</dbReference>
<evidence type="ECO:0000256" key="1">
    <source>
        <dbReference type="SAM" id="MobiDB-lite"/>
    </source>
</evidence>
<sequence>MPDHTDLLLLRRRAGRWTALAGAVLAMSLSSPGPAAHAGDGELLDDVTGAAGTVTEPVVDPVLEAIETVVPPVEQAVEPVVEDVVEPTVTQVEDAVQETTGGDRGAPSEGAARSQAEHDPGDRPDSEPVAQAAEPVTSSQPAPATPATTPTGQGSSHATGQEGPGDGPGAGATDRPRGGRRAVAASCDGVDGLPPRGAAAPVVRDRDVRDAEVAGSSRGDGRPDDRSDGARAFVLPGPGGPAPALVEPDPVRTLWLTGLVALVMMLTAGLTVVLVRELE</sequence>
<accession>A0A4Z1CBK0</accession>
<dbReference type="Proteomes" id="UP000297496">
    <property type="component" value="Unassembled WGS sequence"/>
</dbReference>
<feature type="compositionally biased region" description="Basic and acidic residues" evidence="1">
    <location>
        <begin position="115"/>
        <end position="126"/>
    </location>
</feature>
<reference evidence="4 5" key="1">
    <citation type="submission" date="2019-04" db="EMBL/GenBank/DDBJ databases">
        <title>Three New Species of Nocardioides, Nocardioides euryhalodurans sp. nov., Nocardioides seonyuensis sp. nov. and Nocardioides eburneoflavus sp. nov. Isolated from Soil.</title>
        <authorList>
            <person name="Roh S.G."/>
            <person name="Lee C."/>
            <person name="Kim M.-K."/>
            <person name="Kim S.B."/>
        </authorList>
    </citation>
    <scope>NUCLEOTIDE SEQUENCE [LARGE SCALE GENOMIC DNA]</scope>
    <source>
        <strain evidence="4 5">MMS17-SY213</strain>
    </source>
</reference>
<evidence type="ECO:0000256" key="2">
    <source>
        <dbReference type="SAM" id="Phobius"/>
    </source>
</evidence>
<dbReference type="RefSeq" id="WP_135839490.1">
    <property type="nucleotide sequence ID" value="NZ_SRRO01000001.1"/>
</dbReference>
<evidence type="ECO:0000256" key="3">
    <source>
        <dbReference type="SAM" id="SignalP"/>
    </source>
</evidence>
<comment type="caution">
    <text evidence="4">The sequence shown here is derived from an EMBL/GenBank/DDBJ whole genome shotgun (WGS) entry which is preliminary data.</text>
</comment>
<organism evidence="4 5">
    <name type="scientific">Nocardioides eburneiflavus</name>
    <dbReference type="NCBI Taxonomy" id="2518372"/>
    <lineage>
        <taxon>Bacteria</taxon>
        <taxon>Bacillati</taxon>
        <taxon>Actinomycetota</taxon>
        <taxon>Actinomycetes</taxon>
        <taxon>Propionibacteriales</taxon>
        <taxon>Nocardioidaceae</taxon>
        <taxon>Nocardioides</taxon>
    </lineage>
</organism>
<feature type="chain" id="PRO_5039422550" evidence="3">
    <location>
        <begin position="36"/>
        <end position="279"/>
    </location>
</feature>
<name>A0A4Z1CBK0_9ACTN</name>
<keyword evidence="5" id="KW-1185">Reference proteome</keyword>
<feature type="compositionally biased region" description="Low complexity" evidence="1">
    <location>
        <begin position="137"/>
        <end position="161"/>
    </location>
</feature>
<keyword evidence="2" id="KW-0812">Transmembrane</keyword>
<dbReference type="PROSITE" id="PS51318">
    <property type="entry name" value="TAT"/>
    <property type="match status" value="1"/>
</dbReference>
<proteinExistence type="predicted"/>
<gene>
    <name evidence="4" type="ORF">EXE59_14200</name>
</gene>
<dbReference type="AlphaFoldDB" id="A0A4Z1CBK0"/>
<evidence type="ECO:0000313" key="5">
    <source>
        <dbReference type="Proteomes" id="UP000297496"/>
    </source>
</evidence>
<keyword evidence="2" id="KW-1133">Transmembrane helix</keyword>
<feature type="compositionally biased region" description="Basic and acidic residues" evidence="1">
    <location>
        <begin position="219"/>
        <end position="229"/>
    </location>
</feature>
<keyword evidence="2" id="KW-0472">Membrane</keyword>
<feature type="compositionally biased region" description="Basic and acidic residues" evidence="1">
    <location>
        <begin position="203"/>
        <end position="212"/>
    </location>
</feature>
<feature type="transmembrane region" description="Helical" evidence="2">
    <location>
        <begin position="254"/>
        <end position="275"/>
    </location>
</feature>
<feature type="signal peptide" evidence="3">
    <location>
        <begin position="1"/>
        <end position="35"/>
    </location>
</feature>
<keyword evidence="3" id="KW-0732">Signal</keyword>
<dbReference type="EMBL" id="SRRO01000001">
    <property type="protein sequence ID" value="TGN64986.1"/>
    <property type="molecule type" value="Genomic_DNA"/>
</dbReference>